<protein>
    <submittedName>
        <fullName evidence="1">3-hydroxylacyl-ACP dehydratase</fullName>
    </submittedName>
</protein>
<dbReference type="InterPro" id="IPR016776">
    <property type="entry name" value="ApeP-like_dehydratase"/>
</dbReference>
<dbReference type="InterPro" id="IPR029069">
    <property type="entry name" value="HotDog_dom_sf"/>
</dbReference>
<organism evidence="1 2">
    <name type="scientific">Halothiobacillus diazotrophicus</name>
    <dbReference type="NCBI Taxonomy" id="1860122"/>
    <lineage>
        <taxon>Bacteria</taxon>
        <taxon>Pseudomonadati</taxon>
        <taxon>Pseudomonadota</taxon>
        <taxon>Gammaproteobacteria</taxon>
        <taxon>Chromatiales</taxon>
        <taxon>Halothiobacillaceae</taxon>
        <taxon>Halothiobacillus</taxon>
    </lineage>
</organism>
<dbReference type="Proteomes" id="UP000078596">
    <property type="component" value="Chromosome"/>
</dbReference>
<dbReference type="SUPFAM" id="SSF54637">
    <property type="entry name" value="Thioesterase/thiol ester dehydrase-isomerase"/>
    <property type="match status" value="1"/>
</dbReference>
<dbReference type="AlphaFoldDB" id="A0A191ZJJ2"/>
<keyword evidence="2" id="KW-1185">Reference proteome</keyword>
<evidence type="ECO:0000313" key="2">
    <source>
        <dbReference type="Proteomes" id="UP000078596"/>
    </source>
</evidence>
<accession>A0A191ZJJ2</accession>
<name>A0A191ZJJ2_9GAMM</name>
<reference evidence="1 2" key="1">
    <citation type="submission" date="2016-06" db="EMBL/GenBank/DDBJ databases">
        <title>Insight into the functional genes involving in sulfur oxidation in Pearl River water.</title>
        <authorList>
            <person name="Luo J."/>
            <person name="Tan X."/>
            <person name="Lin W."/>
        </authorList>
    </citation>
    <scope>NUCLEOTIDE SEQUENCE [LARGE SCALE GENOMIC DNA]</scope>
    <source>
        <strain evidence="1 2">LS2</strain>
    </source>
</reference>
<dbReference type="Pfam" id="PF22817">
    <property type="entry name" value="ApeP-like"/>
    <property type="match status" value="1"/>
</dbReference>
<dbReference type="Gene3D" id="3.10.129.10">
    <property type="entry name" value="Hotdog Thioesterase"/>
    <property type="match status" value="1"/>
</dbReference>
<dbReference type="KEGG" id="haz:A9404_12205"/>
<dbReference type="OrthoDB" id="9800188at2"/>
<dbReference type="RefSeq" id="WP_066102087.1">
    <property type="nucleotide sequence ID" value="NZ_CP016027.1"/>
</dbReference>
<sequence length="149" mass="15966">MVPPKLDRAQIAALIPHDGAMCLLDQVVDWQPEVIHCLATSHRAADNPMRLDGRLGVASGIEYAAQAMAVHGALRARRETAAKKGYLTRVQQISFHVDALDACAEPLAIEARLLMGNAQIVRYAFSVSAGGRLLLDGQATVMLEAGLPD</sequence>
<gene>
    <name evidence="1" type="ORF">A9404_12205</name>
</gene>
<proteinExistence type="predicted"/>
<dbReference type="EMBL" id="CP016027">
    <property type="protein sequence ID" value="ANJ68035.1"/>
    <property type="molecule type" value="Genomic_DNA"/>
</dbReference>
<dbReference type="STRING" id="1860122.A9404_12205"/>
<evidence type="ECO:0000313" key="1">
    <source>
        <dbReference type="EMBL" id="ANJ68035.1"/>
    </source>
</evidence>